<evidence type="ECO:0000313" key="1">
    <source>
        <dbReference type="EMBL" id="QJD97770.1"/>
    </source>
</evidence>
<proteinExistence type="predicted"/>
<dbReference type="InterPro" id="IPR025584">
    <property type="entry name" value="Cthe_2159"/>
</dbReference>
<dbReference type="EMBL" id="CP051682">
    <property type="protein sequence ID" value="QJD97770.1"/>
    <property type="molecule type" value="Genomic_DNA"/>
</dbReference>
<dbReference type="Pfam" id="PF14262">
    <property type="entry name" value="Cthe_2159"/>
    <property type="match status" value="1"/>
</dbReference>
<evidence type="ECO:0000313" key="2">
    <source>
        <dbReference type="Proteomes" id="UP000503278"/>
    </source>
</evidence>
<reference evidence="1 2" key="1">
    <citation type="submission" date="2020-04" db="EMBL/GenBank/DDBJ databases">
        <title>Genome sequencing of novel species.</title>
        <authorList>
            <person name="Heo J."/>
            <person name="Kim S.-J."/>
            <person name="Kim J.-S."/>
            <person name="Hong S.-B."/>
            <person name="Kwon S.-W."/>
        </authorList>
    </citation>
    <scope>NUCLEOTIDE SEQUENCE [LARGE SCALE GENOMIC DNA]</scope>
    <source>
        <strain evidence="1 2">F39-2</strain>
    </source>
</reference>
<dbReference type="RefSeq" id="WP_169610238.1">
    <property type="nucleotide sequence ID" value="NZ_CP051682.1"/>
</dbReference>
<dbReference type="PROSITE" id="PS51257">
    <property type="entry name" value="PROKAR_LIPOPROTEIN"/>
    <property type="match status" value="1"/>
</dbReference>
<protein>
    <submittedName>
        <fullName evidence="1">Carbohydrate-binding domain-containing protein</fullName>
    </submittedName>
</protein>
<organism evidence="1 2">
    <name type="scientific">Mucilaginibacter robiniae</name>
    <dbReference type="NCBI Taxonomy" id="2728022"/>
    <lineage>
        <taxon>Bacteria</taxon>
        <taxon>Pseudomonadati</taxon>
        <taxon>Bacteroidota</taxon>
        <taxon>Sphingobacteriia</taxon>
        <taxon>Sphingobacteriales</taxon>
        <taxon>Sphingobacteriaceae</taxon>
        <taxon>Mucilaginibacter</taxon>
    </lineage>
</organism>
<dbReference type="AlphaFoldDB" id="A0A7L5E310"/>
<gene>
    <name evidence="1" type="ORF">HH214_18760</name>
</gene>
<sequence length="517" mass="52884">MSRMTYPFISKRLPQVVRYNLIIAALALAFTGCKKNSSSDSSDTGTTVSIDSSAITSGTVEGSTEIGYNADDLVENSTFSNVVTINFGSTITISNPLSASGVNITQSNGDVTITSTTSNAVEYQLSGTTTNGSVKVYSDKKFKLTLNGVNITNNDGPAINIQSSKRSFIVVADNTTNTLTDGSTYATSTEDMKGTLFSEGQIIFTGNGSLTVKGNNKHGIASDDYVRIRSGSITVSGAAKDGIHTNDAFIADGGTLTVSAQSDGIEAEEGHIIINGGTLVLNTADDGITASYTGTDATITPYVNINGGSITIKTTGGEGIESKSVLTINKGTINTNTVDDGLNARTALYINGGSIYCYSSGNDAMDSNGTFTITGGKVIAAGAKAPEAGIDCDARTLKITGGIVVGIGGATSGPSATASTVHSVVMGSGTANQIIHIESSSGTEALTFLAPESYSTLLFASAKLKGSTTYNVYTSGSATGTNFNGLYLSGSYVKGTKSTSFTTSSMVTQIGGSISRN</sequence>
<keyword evidence="2" id="KW-1185">Reference proteome</keyword>
<dbReference type="KEGG" id="mrob:HH214_18760"/>
<name>A0A7L5E310_9SPHI</name>
<dbReference type="Proteomes" id="UP000503278">
    <property type="component" value="Chromosome"/>
</dbReference>
<accession>A0A7L5E310</accession>